<dbReference type="GO" id="GO:0005524">
    <property type="term" value="F:ATP binding"/>
    <property type="evidence" value="ECO:0007669"/>
    <property type="project" value="UniProtKB-KW"/>
</dbReference>
<feature type="non-terminal residue" evidence="1">
    <location>
        <position position="91"/>
    </location>
</feature>
<keyword evidence="2" id="KW-1185">Reference proteome</keyword>
<organism evidence="1 2">
    <name type="scientific">Kibdelosporangium lantanae</name>
    <dbReference type="NCBI Taxonomy" id="1497396"/>
    <lineage>
        <taxon>Bacteria</taxon>
        <taxon>Bacillati</taxon>
        <taxon>Actinomycetota</taxon>
        <taxon>Actinomycetes</taxon>
        <taxon>Pseudonocardiales</taxon>
        <taxon>Pseudonocardiaceae</taxon>
        <taxon>Kibdelosporangium</taxon>
    </lineage>
</organism>
<accession>A0ABW3MBX7</accession>
<reference evidence="2" key="1">
    <citation type="journal article" date="2019" name="Int. J. Syst. Evol. Microbiol.">
        <title>The Global Catalogue of Microorganisms (GCM) 10K type strain sequencing project: providing services to taxonomists for standard genome sequencing and annotation.</title>
        <authorList>
            <consortium name="The Broad Institute Genomics Platform"/>
            <consortium name="The Broad Institute Genome Sequencing Center for Infectious Disease"/>
            <person name="Wu L."/>
            <person name="Ma J."/>
        </authorList>
    </citation>
    <scope>NUCLEOTIDE SEQUENCE [LARGE SCALE GENOMIC DNA]</scope>
    <source>
        <strain evidence="2">JCM 31486</strain>
    </source>
</reference>
<name>A0ABW3MBX7_9PSEU</name>
<keyword evidence="1" id="KW-0067">ATP-binding</keyword>
<gene>
    <name evidence="1" type="ORF">ACFQ1S_22155</name>
</gene>
<sequence length="91" mass="10337">MTESNGVLLVIGSGLKLYREYLVTAIHRRARAAGLDLVLLNNLKPTWQRAYFDEIILTNVFDPDEMLAHAREVAARRQVVGLMCWDEPVVL</sequence>
<proteinExistence type="predicted"/>
<comment type="caution">
    <text evidence="1">The sequence shown here is derived from an EMBL/GenBank/DDBJ whole genome shotgun (WGS) entry which is preliminary data.</text>
</comment>
<dbReference type="EMBL" id="JBHTIS010001372">
    <property type="protein sequence ID" value="MFD1048047.1"/>
    <property type="molecule type" value="Genomic_DNA"/>
</dbReference>
<protein>
    <submittedName>
        <fullName evidence="1">ATP-binding protein</fullName>
    </submittedName>
</protein>
<evidence type="ECO:0000313" key="2">
    <source>
        <dbReference type="Proteomes" id="UP001597045"/>
    </source>
</evidence>
<evidence type="ECO:0000313" key="1">
    <source>
        <dbReference type="EMBL" id="MFD1048047.1"/>
    </source>
</evidence>
<keyword evidence="1" id="KW-0547">Nucleotide-binding</keyword>
<dbReference type="Proteomes" id="UP001597045">
    <property type="component" value="Unassembled WGS sequence"/>
</dbReference>